<evidence type="ECO:0000313" key="5">
    <source>
        <dbReference type="EMBL" id="CAH1448346.1"/>
    </source>
</evidence>
<organism evidence="5 6">
    <name type="scientific">Lactuca virosa</name>
    <dbReference type="NCBI Taxonomy" id="75947"/>
    <lineage>
        <taxon>Eukaryota</taxon>
        <taxon>Viridiplantae</taxon>
        <taxon>Streptophyta</taxon>
        <taxon>Embryophyta</taxon>
        <taxon>Tracheophyta</taxon>
        <taxon>Spermatophyta</taxon>
        <taxon>Magnoliopsida</taxon>
        <taxon>eudicotyledons</taxon>
        <taxon>Gunneridae</taxon>
        <taxon>Pentapetalae</taxon>
        <taxon>asterids</taxon>
        <taxon>campanulids</taxon>
        <taxon>Asterales</taxon>
        <taxon>Asteraceae</taxon>
        <taxon>Cichorioideae</taxon>
        <taxon>Cichorieae</taxon>
        <taxon>Lactucinae</taxon>
        <taxon>Lactuca</taxon>
    </lineage>
</organism>
<gene>
    <name evidence="5" type="ORF">LVIROSA_LOCUS33900</name>
</gene>
<name>A0AAU9PDS9_9ASTR</name>
<dbReference type="Proteomes" id="UP001157418">
    <property type="component" value="Unassembled WGS sequence"/>
</dbReference>
<evidence type="ECO:0000256" key="1">
    <source>
        <dbReference type="ARBA" id="ARBA00022729"/>
    </source>
</evidence>
<dbReference type="InterPro" id="IPR038408">
    <property type="entry name" value="GNK2_sf"/>
</dbReference>
<dbReference type="PROSITE" id="PS51473">
    <property type="entry name" value="GNK2"/>
    <property type="match status" value="1"/>
</dbReference>
<sequence>MKSIISLVFLLQSIINDVNLTTTRFPEEPVFGCRNKGNYTPSSDYSKNLKAAFNVVGTAKKYSGGSFSSFQGVKEAAYAIALCSGVAIKWGGNCNDCITKLTTSLQAKCPYQKEGVMWGSDCMICYSDCKIIGVKDDWVWILSPGVGTIFNKVFLTKVCMI</sequence>
<feature type="chain" id="PRO_5043919652" description="Gnk2-homologous domain-containing protein" evidence="3">
    <location>
        <begin position="21"/>
        <end position="161"/>
    </location>
</feature>
<dbReference type="CDD" id="cd23509">
    <property type="entry name" value="Gnk2-like"/>
    <property type="match status" value="1"/>
</dbReference>
<dbReference type="PANTHER" id="PTHR32099">
    <property type="entry name" value="CYSTEINE-RICH REPEAT SECRETORY PROTEIN"/>
    <property type="match status" value="1"/>
</dbReference>
<keyword evidence="1 3" id="KW-0732">Signal</keyword>
<keyword evidence="6" id="KW-1185">Reference proteome</keyword>
<feature type="signal peptide" evidence="3">
    <location>
        <begin position="1"/>
        <end position="20"/>
    </location>
</feature>
<reference evidence="5 6" key="1">
    <citation type="submission" date="2022-01" db="EMBL/GenBank/DDBJ databases">
        <authorList>
            <person name="Xiong W."/>
            <person name="Schranz E."/>
        </authorList>
    </citation>
    <scope>NUCLEOTIDE SEQUENCE [LARGE SCALE GENOMIC DNA]</scope>
</reference>
<proteinExistence type="predicted"/>
<evidence type="ECO:0000313" key="6">
    <source>
        <dbReference type="Proteomes" id="UP001157418"/>
    </source>
</evidence>
<dbReference type="EMBL" id="CAKMRJ010005634">
    <property type="protein sequence ID" value="CAH1448346.1"/>
    <property type="molecule type" value="Genomic_DNA"/>
</dbReference>
<evidence type="ECO:0000256" key="2">
    <source>
        <dbReference type="ARBA" id="ARBA00022737"/>
    </source>
</evidence>
<dbReference type="Gene3D" id="3.30.430.20">
    <property type="entry name" value="Gnk2 domain, C-X8-C-X2-C motif"/>
    <property type="match status" value="1"/>
</dbReference>
<protein>
    <recommendedName>
        <fullName evidence="4">Gnk2-homologous domain-containing protein</fullName>
    </recommendedName>
</protein>
<dbReference type="InterPro" id="IPR002902">
    <property type="entry name" value="GNK2"/>
</dbReference>
<comment type="caution">
    <text evidence="5">The sequence shown here is derived from an EMBL/GenBank/DDBJ whole genome shotgun (WGS) entry which is preliminary data.</text>
</comment>
<evidence type="ECO:0000259" key="4">
    <source>
        <dbReference type="PROSITE" id="PS51473"/>
    </source>
</evidence>
<dbReference type="Pfam" id="PF01657">
    <property type="entry name" value="Stress-antifung"/>
    <property type="match status" value="1"/>
</dbReference>
<keyword evidence="2" id="KW-0677">Repeat</keyword>
<dbReference type="AlphaFoldDB" id="A0AAU9PDS9"/>
<dbReference type="PANTHER" id="PTHR32099:SF42">
    <property type="entry name" value="CYSTEINE-RICH RECEPTOR-LIKE PROTEIN KINASE 9-RELATED"/>
    <property type="match status" value="1"/>
</dbReference>
<feature type="domain" description="Gnk2-homologous" evidence="4">
    <location>
        <begin position="27"/>
        <end position="131"/>
    </location>
</feature>
<evidence type="ECO:0000256" key="3">
    <source>
        <dbReference type="SAM" id="SignalP"/>
    </source>
</evidence>
<accession>A0AAU9PDS9</accession>